<comment type="caution">
    <text evidence="3">The sequence shown here is derived from an EMBL/GenBank/DDBJ whole genome shotgun (WGS) entry which is preliminary data.</text>
</comment>
<dbReference type="SUPFAM" id="SSF46689">
    <property type="entry name" value="Homeodomain-like"/>
    <property type="match status" value="1"/>
</dbReference>
<keyword evidence="1" id="KW-0238">DNA-binding</keyword>
<evidence type="ECO:0000259" key="2">
    <source>
        <dbReference type="Pfam" id="PF00440"/>
    </source>
</evidence>
<dbReference type="InterPro" id="IPR001647">
    <property type="entry name" value="HTH_TetR"/>
</dbReference>
<dbReference type="InterPro" id="IPR009057">
    <property type="entry name" value="Homeodomain-like_sf"/>
</dbReference>
<keyword evidence="4" id="KW-1185">Reference proteome</keyword>
<dbReference type="GO" id="GO:0003677">
    <property type="term" value="F:DNA binding"/>
    <property type="evidence" value="ECO:0007669"/>
    <property type="project" value="UniProtKB-KW"/>
</dbReference>
<dbReference type="eggNOG" id="COG1309">
    <property type="taxonomic scope" value="Bacteria"/>
</dbReference>
<dbReference type="EMBL" id="AAWS01000033">
    <property type="protein sequence ID" value="EAY26519.1"/>
    <property type="molecule type" value="Genomic_DNA"/>
</dbReference>
<accession>A1ZSV5</accession>
<reference evidence="3 4" key="1">
    <citation type="submission" date="2007-01" db="EMBL/GenBank/DDBJ databases">
        <authorList>
            <person name="Haygood M."/>
            <person name="Podell S."/>
            <person name="Anderson C."/>
            <person name="Hopkinson B."/>
            <person name="Roe K."/>
            <person name="Barbeau K."/>
            <person name="Gaasterland T."/>
            <person name="Ferriera S."/>
            <person name="Johnson J."/>
            <person name="Kravitz S."/>
            <person name="Beeson K."/>
            <person name="Sutton G."/>
            <person name="Rogers Y.-H."/>
            <person name="Friedman R."/>
            <person name="Frazier M."/>
            <person name="Venter J.C."/>
        </authorList>
    </citation>
    <scope>NUCLEOTIDE SEQUENCE [LARGE SCALE GENOMIC DNA]</scope>
    <source>
        <strain evidence="3 4">ATCC 23134</strain>
    </source>
</reference>
<dbReference type="AlphaFoldDB" id="A1ZSV5"/>
<organism evidence="3 4">
    <name type="scientific">Microscilla marina ATCC 23134</name>
    <dbReference type="NCBI Taxonomy" id="313606"/>
    <lineage>
        <taxon>Bacteria</taxon>
        <taxon>Pseudomonadati</taxon>
        <taxon>Bacteroidota</taxon>
        <taxon>Cytophagia</taxon>
        <taxon>Cytophagales</taxon>
        <taxon>Microscillaceae</taxon>
        <taxon>Microscilla</taxon>
    </lineage>
</organism>
<dbReference type="Gene3D" id="1.10.357.10">
    <property type="entry name" value="Tetracycline Repressor, domain 2"/>
    <property type="match status" value="1"/>
</dbReference>
<gene>
    <name evidence="3" type="ORF">M23134_01689</name>
</gene>
<evidence type="ECO:0000256" key="1">
    <source>
        <dbReference type="ARBA" id="ARBA00023125"/>
    </source>
</evidence>
<name>A1ZSV5_MICM2</name>
<dbReference type="Proteomes" id="UP000004095">
    <property type="component" value="Unassembled WGS sequence"/>
</dbReference>
<dbReference type="Pfam" id="PF00440">
    <property type="entry name" value="TetR_N"/>
    <property type="match status" value="1"/>
</dbReference>
<feature type="domain" description="HTH tetR-type" evidence="2">
    <location>
        <begin position="12"/>
        <end position="46"/>
    </location>
</feature>
<sequence length="182" mass="21199">MIKDKQMPWVLAGYQLFAQAGPQGLKVEVIARKVQKSKSSFYHHFADLEVFTEFLLHYHLHQAALIAERENQCKNIEPDLIEVLVDAKQDLLFNRQLRVNRQVEAFRLCFEKSTQYVTEAFLRVWALDLGIAPKVPLAQNMLDLLMENFYLQITAENLTHEWLSDYFTKIRATVKDLIQSAS</sequence>
<proteinExistence type="predicted"/>
<evidence type="ECO:0000313" key="4">
    <source>
        <dbReference type="Proteomes" id="UP000004095"/>
    </source>
</evidence>
<dbReference type="OrthoDB" id="1258954at2"/>
<protein>
    <recommendedName>
        <fullName evidence="2">HTH tetR-type domain-containing protein</fullName>
    </recommendedName>
</protein>
<evidence type="ECO:0000313" key="3">
    <source>
        <dbReference type="EMBL" id="EAY26519.1"/>
    </source>
</evidence>